<evidence type="ECO:0000313" key="3">
    <source>
        <dbReference type="Proteomes" id="UP000515861"/>
    </source>
</evidence>
<accession>A0A7G9L2P0</accession>
<dbReference type="RefSeq" id="WP_187479844.1">
    <property type="nucleotide sequence ID" value="NZ_CP060697.1"/>
</dbReference>
<keyword evidence="1" id="KW-0472">Membrane</keyword>
<dbReference type="EMBL" id="CP060697">
    <property type="protein sequence ID" value="QNM82889.1"/>
    <property type="molecule type" value="Genomic_DNA"/>
</dbReference>
<dbReference type="AlphaFoldDB" id="A0A7G9L2P0"/>
<organism evidence="2 3">
    <name type="scientific">Sphingomonas sabuli</name>
    <dbReference type="NCBI Taxonomy" id="2764186"/>
    <lineage>
        <taxon>Bacteria</taxon>
        <taxon>Pseudomonadati</taxon>
        <taxon>Pseudomonadota</taxon>
        <taxon>Alphaproteobacteria</taxon>
        <taxon>Sphingomonadales</taxon>
        <taxon>Sphingomonadaceae</taxon>
        <taxon>Sphingomonas</taxon>
    </lineage>
</organism>
<dbReference type="Proteomes" id="UP000515861">
    <property type="component" value="Chromosome"/>
</dbReference>
<feature type="transmembrane region" description="Helical" evidence="1">
    <location>
        <begin position="264"/>
        <end position="282"/>
    </location>
</feature>
<name>A0A7G9L2P0_9SPHN</name>
<sequence>MKPPARLRSIPAGWARGLRALWVVCFVAALAVGTIATLYAVRATTEYQPAIHAHGLDFDVTTSGKLSVYTAEGGTARPQVREPSKLVAVNGRPVAKDAVVADFAGLLSDPANPARSVTLRRPGGQLTEVTVARSAEPVSAEAQQSRNFRFATRLTLSVLACIAMLTCSALLALRRPRDPVAMILAFAFAVVAASVDPPLQLWLWTDYSWMLDLLGGIFIYLFLIGMVSFPDGVFVPRFMRWLIPLGILFAIPMSIPVVDEDIQGIGSVGLMLALVSVLVIRFRREPEGIARQQIKWAAFGFGSGLFLILVASLIAAWLGDDPSTYTAFAALSVLSLFSLGVMLIPLGLLVALLRFRLWEADKVISRSAAYALVTMIVGVVWAATADLSKMVVTSVVGGEHEAAATVLSAIVAAGVFAPTQSVVVGWTKRRFVGAGSKLEDLAEQLSEWRLSLPPDDIAQRVLERLDDAIHPAFAVLSVIAGGTDRAIATRGRTGTAFRTVDLVDREGTVGRLVLGRRSDGNRYNREELEALRDLAPDLAAALRTSLSRHSREDLMLKTIEQLQQRIADLEGGKPKPA</sequence>
<feature type="transmembrane region" description="Helical" evidence="1">
    <location>
        <begin position="154"/>
        <end position="173"/>
    </location>
</feature>
<feature type="transmembrane region" description="Helical" evidence="1">
    <location>
        <begin position="403"/>
        <end position="427"/>
    </location>
</feature>
<keyword evidence="1" id="KW-0812">Transmembrane</keyword>
<feature type="transmembrane region" description="Helical" evidence="1">
    <location>
        <begin position="209"/>
        <end position="229"/>
    </location>
</feature>
<proteinExistence type="predicted"/>
<feature type="transmembrane region" description="Helical" evidence="1">
    <location>
        <begin position="241"/>
        <end position="258"/>
    </location>
</feature>
<evidence type="ECO:0000313" key="2">
    <source>
        <dbReference type="EMBL" id="QNM82889.1"/>
    </source>
</evidence>
<feature type="transmembrane region" description="Helical" evidence="1">
    <location>
        <begin position="294"/>
        <end position="319"/>
    </location>
</feature>
<feature type="transmembrane region" description="Helical" evidence="1">
    <location>
        <begin position="363"/>
        <end position="383"/>
    </location>
</feature>
<feature type="transmembrane region" description="Helical" evidence="1">
    <location>
        <begin position="20"/>
        <end position="41"/>
    </location>
</feature>
<dbReference type="KEGG" id="ssau:H8M03_00495"/>
<keyword evidence="1" id="KW-1133">Transmembrane helix</keyword>
<feature type="transmembrane region" description="Helical" evidence="1">
    <location>
        <begin position="180"/>
        <end position="203"/>
    </location>
</feature>
<feature type="transmembrane region" description="Helical" evidence="1">
    <location>
        <begin position="325"/>
        <end position="351"/>
    </location>
</feature>
<keyword evidence="3" id="KW-1185">Reference proteome</keyword>
<protein>
    <recommendedName>
        <fullName evidence="4">PDZ domain-containing protein</fullName>
    </recommendedName>
</protein>
<evidence type="ECO:0000256" key="1">
    <source>
        <dbReference type="SAM" id="Phobius"/>
    </source>
</evidence>
<gene>
    <name evidence="2" type="ORF">H8M03_00495</name>
</gene>
<reference evidence="2 3" key="1">
    <citation type="submission" date="2020-08" db="EMBL/GenBank/DDBJ databases">
        <title>Sphingomonas sp. sand1-3 16S ribosomal RNA gene Genome sequencing and assembly.</title>
        <authorList>
            <person name="Kang M."/>
        </authorList>
    </citation>
    <scope>NUCLEOTIDE SEQUENCE [LARGE SCALE GENOMIC DNA]</scope>
    <source>
        <strain evidence="3">sand1-3</strain>
    </source>
</reference>
<evidence type="ECO:0008006" key="4">
    <source>
        <dbReference type="Google" id="ProtNLM"/>
    </source>
</evidence>